<name>A0A022RNB9_ERYGU</name>
<proteinExistence type="inferred from homology"/>
<dbReference type="GO" id="GO:0003723">
    <property type="term" value="F:RNA binding"/>
    <property type="evidence" value="ECO:0007669"/>
    <property type="project" value="InterPro"/>
</dbReference>
<keyword evidence="2" id="KW-0677">Repeat</keyword>
<gene>
    <name evidence="5" type="ORF">MIMGU_mgv1a001700mg</name>
</gene>
<feature type="repeat" description="PPR" evidence="3">
    <location>
        <begin position="98"/>
        <end position="128"/>
    </location>
</feature>
<dbReference type="NCBIfam" id="TIGR00756">
    <property type="entry name" value="PPR"/>
    <property type="match status" value="7"/>
</dbReference>
<feature type="domain" description="DYW" evidence="4">
    <location>
        <begin position="678"/>
        <end position="770"/>
    </location>
</feature>
<dbReference type="eggNOG" id="KOG4197">
    <property type="taxonomic scope" value="Eukaryota"/>
</dbReference>
<dbReference type="FunFam" id="1.25.40.10:FF:000436">
    <property type="entry name" value="Pentatricopeptide repeat-containing protein At5g39350 family"/>
    <property type="match status" value="1"/>
</dbReference>
<feature type="repeat" description="PPR" evidence="3">
    <location>
        <begin position="331"/>
        <end position="365"/>
    </location>
</feature>
<feature type="repeat" description="PPR" evidence="3">
    <location>
        <begin position="129"/>
        <end position="163"/>
    </location>
</feature>
<sequence length="770" mass="85875">MGSAESLEYALKAFTIFRNSREDCSGSKTYLYNSLIRGNSIAGDSREAISLYVNMLIDGVEPDNYTFPFVLSACTKRLSLFEGLQVHASAVKMGYHEDVFVSNSLVYCYGECGETDSARKVFDGMSERNVVSWTSLICGYATKDWHQEAVSLFFEMVAEGIEPNEVTMTSVISSCAKSGDVDLGERVLDYLTGSGLTSNAVMVNALVDMYMKCGAADKAMQLFDECVDRNLVLYNTVMSNYVKLGKVRESLDTFREMLDFGPKPDRVTMLSVITSSAELGDYSFGMQCHAYVLRNGLENWDNISNSLIDMYAKSNRQELACRVFDQMPNKTTVSWNSLLAGFARNGDVESARRVFDEMPERNLVSWNTIIAALVHESFFKEAIELFHSMQKEGLIPDEATMVSIASACGYLGALDLAKWTYNYIKKHNINRNIRLDTSLVDMFARCGSPKIAMEIFDSMKEKDVSAWTAAIGAVAMEGNGKRALELFEEMVTRGVHPDAVVFSGLLFACSHSGLVKQGMDIFETMKEYYNITPSIVHYGCVVDLLGRAGFLNEALDFINGMPVEPTGEIWSSFLSACRTHKNEKMASFAGEKLTKSNYEKTGAHVLLSNIYASFGKWDDVATVRMRMREKGMKKVPGSSSIEIDGVVHEFTCGSESHPSNGIIASMLDEINGRIGDEGYFRDLTNVLMDVDEGEKEFLLSRHSEKVAIAFGLVSSGRGVAVRVVKNLRMCLDCHTFAKIVSKVYDREIVVRDNKRFHFFRRGECSCGDYW</sequence>
<dbReference type="Pfam" id="PF13041">
    <property type="entry name" value="PPR_2"/>
    <property type="match status" value="5"/>
</dbReference>
<dbReference type="InterPro" id="IPR046960">
    <property type="entry name" value="PPR_At4g14850-like_plant"/>
</dbReference>
<organism evidence="5 6">
    <name type="scientific">Erythranthe guttata</name>
    <name type="common">Yellow monkey flower</name>
    <name type="synonym">Mimulus guttatus</name>
    <dbReference type="NCBI Taxonomy" id="4155"/>
    <lineage>
        <taxon>Eukaryota</taxon>
        <taxon>Viridiplantae</taxon>
        <taxon>Streptophyta</taxon>
        <taxon>Embryophyta</taxon>
        <taxon>Tracheophyta</taxon>
        <taxon>Spermatophyta</taxon>
        <taxon>Magnoliopsida</taxon>
        <taxon>eudicotyledons</taxon>
        <taxon>Gunneridae</taxon>
        <taxon>Pentapetalae</taxon>
        <taxon>asterids</taxon>
        <taxon>lamiids</taxon>
        <taxon>Lamiales</taxon>
        <taxon>Phrymaceae</taxon>
        <taxon>Erythranthe</taxon>
    </lineage>
</organism>
<evidence type="ECO:0000313" key="5">
    <source>
        <dbReference type="EMBL" id="EYU41456.1"/>
    </source>
</evidence>
<dbReference type="SUPFAM" id="SSF48452">
    <property type="entry name" value="TPR-like"/>
    <property type="match status" value="1"/>
</dbReference>
<dbReference type="PANTHER" id="PTHR47926">
    <property type="entry name" value="PENTATRICOPEPTIDE REPEAT-CONTAINING PROTEIN"/>
    <property type="match status" value="1"/>
</dbReference>
<evidence type="ECO:0000259" key="4">
    <source>
        <dbReference type="Pfam" id="PF14432"/>
    </source>
</evidence>
<reference evidence="5 6" key="1">
    <citation type="journal article" date="2013" name="Proc. Natl. Acad. Sci. U.S.A.">
        <title>Fine-scale variation in meiotic recombination in Mimulus inferred from population shotgun sequencing.</title>
        <authorList>
            <person name="Hellsten U."/>
            <person name="Wright K.M."/>
            <person name="Jenkins J."/>
            <person name="Shu S."/>
            <person name="Yuan Y."/>
            <person name="Wessler S.R."/>
            <person name="Schmutz J."/>
            <person name="Willis J.H."/>
            <person name="Rokhsar D.S."/>
        </authorList>
    </citation>
    <scope>NUCLEOTIDE SEQUENCE [LARGE SCALE GENOMIC DNA]</scope>
    <source>
        <strain evidence="6">cv. DUN x IM62</strain>
    </source>
</reference>
<dbReference type="AlphaFoldDB" id="A0A022RNB9"/>
<dbReference type="InterPro" id="IPR046848">
    <property type="entry name" value="E_motif"/>
</dbReference>
<dbReference type="GO" id="GO:0009451">
    <property type="term" value="P:RNA modification"/>
    <property type="evidence" value="ECO:0000318"/>
    <property type="project" value="GO_Central"/>
</dbReference>
<feature type="repeat" description="PPR" evidence="3">
    <location>
        <begin position="164"/>
        <end position="198"/>
    </location>
</feature>
<dbReference type="Pfam" id="PF20431">
    <property type="entry name" value="E_motif"/>
    <property type="match status" value="1"/>
</dbReference>
<feature type="repeat" description="PPR" evidence="3">
    <location>
        <begin position="28"/>
        <end position="62"/>
    </location>
</feature>
<evidence type="ECO:0000256" key="1">
    <source>
        <dbReference type="ARBA" id="ARBA00006643"/>
    </source>
</evidence>
<dbReference type="InterPro" id="IPR032867">
    <property type="entry name" value="DYW_dom"/>
</dbReference>
<dbReference type="PROSITE" id="PS51375">
    <property type="entry name" value="PPR"/>
    <property type="match status" value="7"/>
</dbReference>
<accession>A0A022RNB9</accession>
<dbReference type="EMBL" id="KI630320">
    <property type="protein sequence ID" value="EYU41456.1"/>
    <property type="molecule type" value="Genomic_DNA"/>
</dbReference>
<dbReference type="FunFam" id="1.25.40.10:FF:000184">
    <property type="entry name" value="Pentatricopeptide repeat-containing protein, chloroplastic"/>
    <property type="match status" value="1"/>
</dbReference>
<feature type="repeat" description="PPR" evidence="3">
    <location>
        <begin position="230"/>
        <end position="264"/>
    </location>
</feature>
<comment type="similarity">
    <text evidence="1">Belongs to the PPR family. PCMP-H subfamily.</text>
</comment>
<dbReference type="Gene3D" id="1.25.40.10">
    <property type="entry name" value="Tetratricopeptide repeat domain"/>
    <property type="match status" value="5"/>
</dbReference>
<dbReference type="GO" id="GO:0008270">
    <property type="term" value="F:zinc ion binding"/>
    <property type="evidence" value="ECO:0007669"/>
    <property type="project" value="InterPro"/>
</dbReference>
<dbReference type="Pfam" id="PF12854">
    <property type="entry name" value="PPR_1"/>
    <property type="match status" value="1"/>
</dbReference>
<dbReference type="InterPro" id="IPR002885">
    <property type="entry name" value="PPR_rpt"/>
</dbReference>
<dbReference type="InterPro" id="IPR011990">
    <property type="entry name" value="TPR-like_helical_dom_sf"/>
</dbReference>
<dbReference type="FunFam" id="1.25.40.10:FF:001238">
    <property type="entry name" value="Pentatricopeptide repeat-containing protein At3g22690"/>
    <property type="match status" value="1"/>
</dbReference>
<keyword evidence="6" id="KW-1185">Reference proteome</keyword>
<dbReference type="Proteomes" id="UP000030748">
    <property type="component" value="Unassembled WGS sequence"/>
</dbReference>
<evidence type="ECO:0000256" key="3">
    <source>
        <dbReference type="PROSITE-ProRule" id="PRU00708"/>
    </source>
</evidence>
<dbReference type="PANTHER" id="PTHR47926:SF436">
    <property type="entry name" value="PENTATRICOPEPTIDE REPEAT-CONTAINING PROTEIN ELI1, CHLOROPLASTIC-LIKE ISOFORM X2"/>
    <property type="match status" value="1"/>
</dbReference>
<feature type="repeat" description="PPR" evidence="3">
    <location>
        <begin position="463"/>
        <end position="497"/>
    </location>
</feature>
<dbReference type="Pfam" id="PF01535">
    <property type="entry name" value="PPR"/>
    <property type="match status" value="2"/>
</dbReference>
<evidence type="ECO:0000313" key="6">
    <source>
        <dbReference type="Proteomes" id="UP000030748"/>
    </source>
</evidence>
<dbReference type="Pfam" id="PF14432">
    <property type="entry name" value="DYW_deaminase"/>
    <property type="match status" value="1"/>
</dbReference>
<dbReference type="GO" id="GO:0009507">
    <property type="term" value="C:chloroplast"/>
    <property type="evidence" value="ECO:0000318"/>
    <property type="project" value="GO_Central"/>
</dbReference>
<protein>
    <recommendedName>
        <fullName evidence="4">DYW domain-containing protein</fullName>
    </recommendedName>
</protein>
<dbReference type="FunFam" id="1.25.40.10:FF:000968">
    <property type="entry name" value="Pentatricopeptide repeat-containing protein, mitochondrial"/>
    <property type="match status" value="1"/>
</dbReference>
<evidence type="ECO:0000256" key="2">
    <source>
        <dbReference type="ARBA" id="ARBA00022737"/>
    </source>
</evidence>